<evidence type="ECO:0000313" key="3">
    <source>
        <dbReference type="EMBL" id="HGE65702.1"/>
    </source>
</evidence>
<proteinExistence type="predicted"/>
<feature type="domain" description="DUF6293" evidence="2">
    <location>
        <begin position="135"/>
        <end position="222"/>
    </location>
</feature>
<reference evidence="4" key="1">
    <citation type="journal article" date="2020" name="mSystems">
        <title>Genome- and Community-Level Interaction Insights into Carbon Utilization and Element Cycling Functions of Hydrothermarchaeota in Hydrothermal Sediment.</title>
        <authorList>
            <person name="Zhou Z."/>
            <person name="Liu Y."/>
            <person name="Xu W."/>
            <person name="Pan J."/>
            <person name="Luo Z.H."/>
            <person name="Li M."/>
        </authorList>
    </citation>
    <scope>NUCLEOTIDE SEQUENCE [LARGE SCALE GENOMIC DNA]</scope>
    <source>
        <strain evidence="5">SpSt-10</strain>
        <strain evidence="4">SpSt-62</strain>
        <strain evidence="3">SpSt-97</strain>
    </source>
</reference>
<evidence type="ECO:0000259" key="1">
    <source>
        <dbReference type="Pfam" id="PF19810"/>
    </source>
</evidence>
<dbReference type="InterPro" id="IPR036390">
    <property type="entry name" value="WH_DNA-bd_sf"/>
</dbReference>
<dbReference type="Gene3D" id="1.10.10.10">
    <property type="entry name" value="Winged helix-like DNA-binding domain superfamily/Winged helix DNA-binding domain"/>
    <property type="match status" value="1"/>
</dbReference>
<dbReference type="EMBL" id="DTPI01000006">
    <property type="protein sequence ID" value="HGE65702.1"/>
    <property type="molecule type" value="Genomic_DNA"/>
</dbReference>
<dbReference type="EMBL" id="DRUC01000077">
    <property type="protein sequence ID" value="HHF48561.1"/>
    <property type="molecule type" value="Genomic_DNA"/>
</dbReference>
<dbReference type="InterPro" id="IPR036388">
    <property type="entry name" value="WH-like_DNA-bd_sf"/>
</dbReference>
<dbReference type="EMBL" id="DTAK01000047">
    <property type="protein sequence ID" value="HGU59786.1"/>
    <property type="molecule type" value="Genomic_DNA"/>
</dbReference>
<evidence type="ECO:0000259" key="2">
    <source>
        <dbReference type="Pfam" id="PF22665"/>
    </source>
</evidence>
<gene>
    <name evidence="5" type="ORF">ENL48_05285</name>
    <name evidence="4" type="ORF">ENT89_06530</name>
    <name evidence="3" type="ORF">ENX77_00990</name>
</gene>
<dbReference type="InterPro" id="IPR046260">
    <property type="entry name" value="HFX_2341-like_N"/>
</dbReference>
<dbReference type="SUPFAM" id="SSF46785">
    <property type="entry name" value="Winged helix' DNA-binding domain"/>
    <property type="match status" value="1"/>
</dbReference>
<dbReference type="InterPro" id="IPR054162">
    <property type="entry name" value="DUF6293_C"/>
</dbReference>
<sequence length="226" mass="25562">MNRVVHVIAVGMNKERIMESIKMGGYPIQKAYLVLPKEEEYQEIANSIEKALSVLIEIDKVYINEYDVYGSAIEILKAVKKEKEEGSEIYINASDAPRTLTISCYIVAQLLNGKLYIGLPKYEEGKEVGITKVVEIQVPPLKKMSEDKLKILKVIDENGGEVESINSLIKLIEGKLEKHKAYMAQRAKMSYHLKGLEKDGLVEMKREGKNVRIKLTPLGKAFCIIY</sequence>
<evidence type="ECO:0000313" key="5">
    <source>
        <dbReference type="EMBL" id="HHF48561.1"/>
    </source>
</evidence>
<dbReference type="AlphaFoldDB" id="A0A7C4S6V8"/>
<accession>A0A7C4S6V8</accession>
<name>A0A7C4S6V8_9EURY</name>
<comment type="caution">
    <text evidence="4">The sequence shown here is derived from an EMBL/GenBank/DDBJ whole genome shotgun (WGS) entry which is preliminary data.</text>
</comment>
<dbReference type="Pfam" id="PF19810">
    <property type="entry name" value="HFX_2341_N"/>
    <property type="match status" value="1"/>
</dbReference>
<protein>
    <submittedName>
        <fullName evidence="4">Uncharacterized protein</fullName>
    </submittedName>
</protein>
<feature type="domain" description="HFX-2341-like N-terminal" evidence="1">
    <location>
        <begin position="5"/>
        <end position="112"/>
    </location>
</feature>
<organism evidence="4">
    <name type="scientific">Geoglobus ahangari</name>
    <dbReference type="NCBI Taxonomy" id="113653"/>
    <lineage>
        <taxon>Archaea</taxon>
        <taxon>Methanobacteriati</taxon>
        <taxon>Methanobacteriota</taxon>
        <taxon>Archaeoglobi</taxon>
        <taxon>Archaeoglobales</taxon>
        <taxon>Archaeoglobaceae</taxon>
        <taxon>Geoglobus</taxon>
    </lineage>
</organism>
<dbReference type="Pfam" id="PF22665">
    <property type="entry name" value="WHD_DUF6293"/>
    <property type="match status" value="1"/>
</dbReference>
<evidence type="ECO:0000313" key="4">
    <source>
        <dbReference type="EMBL" id="HGU59786.1"/>
    </source>
</evidence>